<feature type="compositionally biased region" description="Basic and acidic residues" evidence="6">
    <location>
        <begin position="76"/>
        <end position="85"/>
    </location>
</feature>
<dbReference type="STRING" id="7757.ENSPMAP00000000355"/>
<dbReference type="OMA" id="DSAANWV"/>
<dbReference type="Ensembl" id="ENSPMAT00000000355.1">
    <property type="protein sequence ID" value="ENSPMAP00000000355.1"/>
    <property type="gene ID" value="ENSPMAG00000000316.1"/>
</dbReference>
<protein>
    <submittedName>
        <fullName evidence="7">Uncharacterized protein</fullName>
    </submittedName>
</protein>
<keyword evidence="4" id="KW-0508">mRNA splicing</keyword>
<dbReference type="HOGENOM" id="CLU_076111_0_0_1"/>
<evidence type="ECO:0000256" key="5">
    <source>
        <dbReference type="ARBA" id="ARBA00023242"/>
    </source>
</evidence>
<feature type="compositionally biased region" description="Basic and acidic residues" evidence="6">
    <location>
        <begin position="37"/>
        <end position="68"/>
    </location>
</feature>
<keyword evidence="3" id="KW-0507">mRNA processing</keyword>
<organism evidence="7">
    <name type="scientific">Petromyzon marinus</name>
    <name type="common">Sea lamprey</name>
    <dbReference type="NCBI Taxonomy" id="7757"/>
    <lineage>
        <taxon>Eukaryota</taxon>
        <taxon>Metazoa</taxon>
        <taxon>Chordata</taxon>
        <taxon>Craniata</taxon>
        <taxon>Vertebrata</taxon>
        <taxon>Cyclostomata</taxon>
        <taxon>Hyperoartia</taxon>
        <taxon>Petromyzontiformes</taxon>
        <taxon>Petromyzontidae</taxon>
        <taxon>Petromyzon</taxon>
    </lineage>
</organism>
<evidence type="ECO:0000256" key="6">
    <source>
        <dbReference type="SAM" id="MobiDB-lite"/>
    </source>
</evidence>
<reference evidence="7" key="1">
    <citation type="submission" date="2025-08" db="UniProtKB">
        <authorList>
            <consortium name="Ensembl"/>
        </authorList>
    </citation>
    <scope>IDENTIFICATION</scope>
</reference>
<dbReference type="GO" id="GO:0000481">
    <property type="term" value="P:maturation of 5S rRNA"/>
    <property type="evidence" value="ECO:0007669"/>
    <property type="project" value="TreeGrafter"/>
</dbReference>
<comment type="similarity">
    <text evidence="2">Belongs to the SNU66/SART1 family.</text>
</comment>
<feature type="compositionally biased region" description="Basic and acidic residues" evidence="6">
    <location>
        <begin position="124"/>
        <end position="133"/>
    </location>
</feature>
<feature type="compositionally biased region" description="Polar residues" evidence="6">
    <location>
        <begin position="97"/>
        <end position="106"/>
    </location>
</feature>
<proteinExistence type="inferred from homology"/>
<dbReference type="PANTHER" id="PTHR14152:SF5">
    <property type="entry name" value="U4_U6.U5 TRI-SNRNP-ASSOCIATED PROTEIN 1"/>
    <property type="match status" value="1"/>
</dbReference>
<sequence length="233" mass="26620">MGSSKKHKEKDRGGGEEERRRGERGERRPRGHRSRSRSRDRDRDRERDRTRSRRERRERGERGERGEDASAGGPPPEKRVRRDHDEGDEGVPAPKSASGNNSLSIEETNKLRAKLGLKPLETSDAAKQKEGSSKDNPVLFHPENLASIKKKAVLKEKLAALKEKRLINQKLGKVRTLAEEEDWLDDAAVWVQRSRKLQQEKDMAQKRAKVLEEMDAEFGISSLVEEEMGAKKE</sequence>
<evidence type="ECO:0000256" key="1">
    <source>
        <dbReference type="ARBA" id="ARBA00004123"/>
    </source>
</evidence>
<dbReference type="AlphaFoldDB" id="S4R575"/>
<dbReference type="PANTHER" id="PTHR14152">
    <property type="entry name" value="SQUAMOUS CELL CARCINOMA ANTIGEN RECOGNISED BY CYTOTOXIC T LYMPHOCYTES"/>
    <property type="match status" value="1"/>
</dbReference>
<keyword evidence="5" id="KW-0539">Nucleus</keyword>
<dbReference type="InterPro" id="IPR045347">
    <property type="entry name" value="HIND"/>
</dbReference>
<feature type="region of interest" description="Disordered" evidence="6">
    <location>
        <begin position="1"/>
        <end position="139"/>
    </location>
</feature>
<comment type="subcellular location">
    <subcellularLocation>
        <location evidence="1">Nucleus</location>
    </subcellularLocation>
</comment>
<accession>S4R575</accession>
<dbReference type="Pfam" id="PF19252">
    <property type="entry name" value="HIND"/>
    <property type="match status" value="1"/>
</dbReference>
<evidence type="ECO:0000256" key="3">
    <source>
        <dbReference type="ARBA" id="ARBA00022664"/>
    </source>
</evidence>
<dbReference type="InterPro" id="IPR005011">
    <property type="entry name" value="SNU66/SART1"/>
</dbReference>
<name>S4R575_PETMA</name>
<dbReference type="GeneTree" id="ENSGT00940000168756"/>
<reference evidence="7" key="2">
    <citation type="submission" date="2025-09" db="UniProtKB">
        <authorList>
            <consortium name="Ensembl"/>
        </authorList>
    </citation>
    <scope>IDENTIFICATION</scope>
</reference>
<feature type="compositionally biased region" description="Basic and acidic residues" evidence="6">
    <location>
        <begin position="10"/>
        <end position="28"/>
    </location>
</feature>
<dbReference type="GO" id="GO:0045292">
    <property type="term" value="P:mRNA cis splicing, via spliceosome"/>
    <property type="evidence" value="ECO:0007669"/>
    <property type="project" value="TreeGrafter"/>
</dbReference>
<dbReference type="Pfam" id="PF03343">
    <property type="entry name" value="SART-1"/>
    <property type="match status" value="1"/>
</dbReference>
<evidence type="ECO:0000256" key="2">
    <source>
        <dbReference type="ARBA" id="ARBA00006076"/>
    </source>
</evidence>
<evidence type="ECO:0000256" key="4">
    <source>
        <dbReference type="ARBA" id="ARBA00023187"/>
    </source>
</evidence>
<evidence type="ECO:0000313" key="7">
    <source>
        <dbReference type="Ensembl" id="ENSPMAP00000000355.1"/>
    </source>
</evidence>
<dbReference type="GO" id="GO:0046540">
    <property type="term" value="C:U4/U6 x U5 tri-snRNP complex"/>
    <property type="evidence" value="ECO:0007669"/>
    <property type="project" value="InterPro"/>
</dbReference>